<protein>
    <submittedName>
        <fullName evidence="1">Uncharacterized protein</fullName>
    </submittedName>
</protein>
<proteinExistence type="predicted"/>
<sequence length="480" mass="57776">MEKSLSMVIELYKKYESNDFVIEKLNETICNKLPIEAVCWYKQYEKKNNNTKNKHIIQFMTGKIQYFYISKSDFYIQYDGKNYLQIGEDELLYKILSKITEKKILLSDKQEIKDIIINKIKNTHIKDGIPESITIQNIINYFYPVLFKTKAEAKYFLTILGDNILNKKTEMKHILCKNSKIFLNHILFCYKDYFNSNNIISSFKSLVKNELYDNFRLIDFKDTINNQVYWQFFVEQNILNIVSVAIHYSQRYENSETFLKEKVDCDINNILFFENNNQEKIVDMFCNNYLVDISGDSLKEEEIKYLWLKFIEYKNIPELFDDYSLQKSLLKLSNKNEIIMKNETLLYKTNENIYIFRKFLEFWNEKIIPDINDEIEISEIFYFFKKYSGIKTTNERELLKIIEMQYPFIPITNNKTIFGYKCLDWDKRNSIKSIINSLGIKKEISKIELYKKYCKKVKKNKMVVSKTYFIDNIDYILNEN</sequence>
<evidence type="ECO:0000313" key="1">
    <source>
        <dbReference type="EMBL" id="QHT37681.1"/>
    </source>
</evidence>
<dbReference type="EMBL" id="MN738805">
    <property type="protein sequence ID" value="QHT37681.1"/>
    <property type="molecule type" value="Genomic_DNA"/>
</dbReference>
<reference evidence="1" key="1">
    <citation type="journal article" date="2020" name="Nature">
        <title>Giant virus diversity and host interactions through global metagenomics.</title>
        <authorList>
            <person name="Schulz F."/>
            <person name="Roux S."/>
            <person name="Paez-Espino D."/>
            <person name="Jungbluth S."/>
            <person name="Walsh D.A."/>
            <person name="Denef V.J."/>
            <person name="McMahon K.D."/>
            <person name="Konstantinidis K.T."/>
            <person name="Eloe-Fadrosh E.A."/>
            <person name="Kyrpides N.C."/>
            <person name="Woyke T."/>
        </authorList>
    </citation>
    <scope>NUCLEOTIDE SEQUENCE</scope>
    <source>
        <strain evidence="1">GVMAG-S-ERX555997-44</strain>
    </source>
</reference>
<accession>A0A6C0FA01</accession>
<name>A0A6C0FA01_9ZZZZ</name>
<organism evidence="1">
    <name type="scientific">viral metagenome</name>
    <dbReference type="NCBI Taxonomy" id="1070528"/>
    <lineage>
        <taxon>unclassified sequences</taxon>
        <taxon>metagenomes</taxon>
        <taxon>organismal metagenomes</taxon>
    </lineage>
</organism>
<dbReference type="AlphaFoldDB" id="A0A6C0FA01"/>